<comment type="similarity">
    <text evidence="3">Belongs to the SLAC1 S-type anion channel family.</text>
</comment>
<keyword evidence="7 10" id="KW-1133">Transmembrane helix</keyword>
<dbReference type="EMBL" id="MZ265390">
    <property type="protein sequence ID" value="UWV48923.1"/>
    <property type="molecule type" value="mRNA"/>
</dbReference>
<gene>
    <name evidence="11" type="primary">SLAH1</name>
</gene>
<proteinExistence type="evidence at transcript level"/>
<evidence type="ECO:0000256" key="8">
    <source>
        <dbReference type="ARBA" id="ARBA00023065"/>
    </source>
</evidence>
<name>A0A977J5E8_PICAB</name>
<evidence type="ECO:0000256" key="7">
    <source>
        <dbReference type="ARBA" id="ARBA00022989"/>
    </source>
</evidence>
<dbReference type="Pfam" id="PF03595">
    <property type="entry name" value="SLAC1"/>
    <property type="match status" value="1"/>
</dbReference>
<dbReference type="PANTHER" id="PTHR31269">
    <property type="entry name" value="S-TYPE ANION CHANNEL SLAH3"/>
    <property type="match status" value="1"/>
</dbReference>
<evidence type="ECO:0000256" key="6">
    <source>
        <dbReference type="ARBA" id="ARBA00022692"/>
    </source>
</evidence>
<feature type="transmembrane region" description="Helical" evidence="10">
    <location>
        <begin position="111"/>
        <end position="130"/>
    </location>
</feature>
<feature type="transmembrane region" description="Helical" evidence="10">
    <location>
        <begin position="177"/>
        <end position="194"/>
    </location>
</feature>
<evidence type="ECO:0000256" key="10">
    <source>
        <dbReference type="SAM" id="Phobius"/>
    </source>
</evidence>
<dbReference type="GO" id="GO:0005886">
    <property type="term" value="C:plasma membrane"/>
    <property type="evidence" value="ECO:0007669"/>
    <property type="project" value="UniProtKB-SubCell"/>
</dbReference>
<sequence>MSQISMSIPPHEFFSTTCASHYSTKTKRKSAVLDVVSTNISNSQIVWTADDHKQEFLLSSGIDRKWHTFLHQFDIENYRICLALCSQPLLWKALEESPSLHFWRLRHSSQMAVWFFALVVLILVSLTYALKCLFCTDVVKQEYLDGVRVNYFFAPWISSMFLVLGFPPIADKLINPLLWCAFAAPVIVLELKIYGQWFSGAERMLSKVSNPSTYQSIVGNFVGAMLAARVGWKEPANFLFAVGFAHYTVLFVTLYQRLPTNIAVPKGHHPTFFLFLSAPSTACVAWEAISGTFSIGSKMLYFLSLFLFASMVVRLSFFSGSRFSVAWWAYAFPMTAVAIASIRYSDEVQSSVAKIMAIVFSVISVAVIGLLVTATVVHYFLYGHGVASLRPYINSASKKRKILQVTCLPLDVPVSKFFVQNSSNICSNSTDMLYLVPNPPANFQ</sequence>
<keyword evidence="5" id="KW-1003">Cell membrane</keyword>
<keyword evidence="8" id="KW-0406">Ion transport</keyword>
<evidence type="ECO:0000256" key="1">
    <source>
        <dbReference type="ARBA" id="ARBA00004127"/>
    </source>
</evidence>
<dbReference type="InterPro" id="IPR038665">
    <property type="entry name" value="Voltage-dep_anion_channel_sf"/>
</dbReference>
<reference evidence="11" key="1">
    <citation type="journal article" date="2021" name="bioRxiv">
        <title>Gaining or cutting SLAC: the evolution of plant guard cell signalling pathways.</title>
        <authorList>
            <person name="Sussmilch F.C."/>
            <person name="Maierhofer T."/>
            <person name="Herrmann J."/>
            <person name="Voss L.J."/>
            <person name="Lind C."/>
            <person name="Messerer M."/>
            <person name="Mueller H.M."/>
            <person name="Buenner M.S."/>
            <person name="Ache P."/>
            <person name="Mayer K.F.X."/>
            <person name="Becker D."/>
            <person name="Roelfsema M.R.G."/>
            <person name="Geiger D."/>
            <person name="Schultz J."/>
            <person name="Hedrich R."/>
        </authorList>
    </citation>
    <scope>NUCLEOTIDE SEQUENCE</scope>
</reference>
<evidence type="ECO:0000256" key="3">
    <source>
        <dbReference type="ARBA" id="ARBA00007808"/>
    </source>
</evidence>
<evidence type="ECO:0000256" key="5">
    <source>
        <dbReference type="ARBA" id="ARBA00022475"/>
    </source>
</evidence>
<accession>A0A977J5E8</accession>
<dbReference type="Gene3D" id="1.50.10.150">
    <property type="entry name" value="Voltage-dependent anion channel"/>
    <property type="match status" value="1"/>
</dbReference>
<feature type="transmembrane region" description="Helical" evidence="10">
    <location>
        <begin position="325"/>
        <end position="344"/>
    </location>
</feature>
<dbReference type="GO" id="GO:0006873">
    <property type="term" value="P:intracellular monoatomic ion homeostasis"/>
    <property type="evidence" value="ECO:0007669"/>
    <property type="project" value="InterPro"/>
</dbReference>
<dbReference type="GO" id="GO:0008308">
    <property type="term" value="F:voltage-gated monoatomic anion channel activity"/>
    <property type="evidence" value="ECO:0007669"/>
    <property type="project" value="InterPro"/>
</dbReference>
<dbReference type="PANTHER" id="PTHR31269:SF22">
    <property type="entry name" value="OS01G0247700 PROTEIN"/>
    <property type="match status" value="1"/>
</dbReference>
<feature type="transmembrane region" description="Helical" evidence="10">
    <location>
        <begin position="150"/>
        <end position="170"/>
    </location>
</feature>
<dbReference type="InterPro" id="IPR004695">
    <property type="entry name" value="SLAC1/Mae1/Ssu1/TehA"/>
</dbReference>
<evidence type="ECO:0000256" key="4">
    <source>
        <dbReference type="ARBA" id="ARBA00022448"/>
    </source>
</evidence>
<feature type="transmembrane region" description="Helical" evidence="10">
    <location>
        <begin position="239"/>
        <end position="258"/>
    </location>
</feature>
<feature type="transmembrane region" description="Helical" evidence="10">
    <location>
        <begin position="270"/>
        <end position="288"/>
    </location>
</feature>
<comment type="subcellular location">
    <subcellularLocation>
        <location evidence="2">Cell membrane</location>
    </subcellularLocation>
    <subcellularLocation>
        <location evidence="1">Endomembrane system</location>
        <topology evidence="1">Multi-pass membrane protein</topology>
    </subcellularLocation>
</comment>
<protein>
    <submittedName>
        <fullName evidence="11">SLAC1-like protein 1</fullName>
    </submittedName>
</protein>
<dbReference type="CDD" id="cd09323">
    <property type="entry name" value="TDT_SLAC1_like"/>
    <property type="match status" value="1"/>
</dbReference>
<keyword evidence="9 10" id="KW-0472">Membrane</keyword>
<keyword evidence="4" id="KW-0813">Transport</keyword>
<feature type="transmembrane region" description="Helical" evidence="10">
    <location>
        <begin position="356"/>
        <end position="381"/>
    </location>
</feature>
<evidence type="ECO:0000256" key="9">
    <source>
        <dbReference type="ARBA" id="ARBA00023136"/>
    </source>
</evidence>
<keyword evidence="6 10" id="KW-0812">Transmembrane</keyword>
<organism evidence="11">
    <name type="scientific">Picea abies</name>
    <name type="common">Norway spruce</name>
    <name type="synonym">Picea excelsa</name>
    <dbReference type="NCBI Taxonomy" id="3329"/>
    <lineage>
        <taxon>Eukaryota</taxon>
        <taxon>Viridiplantae</taxon>
        <taxon>Streptophyta</taxon>
        <taxon>Embryophyta</taxon>
        <taxon>Tracheophyta</taxon>
        <taxon>Spermatophyta</taxon>
        <taxon>Pinopsida</taxon>
        <taxon>Pinidae</taxon>
        <taxon>Conifers I</taxon>
        <taxon>Pinales</taxon>
        <taxon>Pinaceae</taxon>
        <taxon>Picea</taxon>
    </lineage>
</organism>
<evidence type="ECO:0000313" key="11">
    <source>
        <dbReference type="EMBL" id="UWV48923.1"/>
    </source>
</evidence>
<feature type="transmembrane region" description="Helical" evidence="10">
    <location>
        <begin position="300"/>
        <end position="319"/>
    </location>
</feature>
<evidence type="ECO:0000256" key="2">
    <source>
        <dbReference type="ARBA" id="ARBA00004236"/>
    </source>
</evidence>
<dbReference type="GO" id="GO:0012505">
    <property type="term" value="C:endomembrane system"/>
    <property type="evidence" value="ECO:0007669"/>
    <property type="project" value="UniProtKB-SubCell"/>
</dbReference>
<dbReference type="InterPro" id="IPR030183">
    <property type="entry name" value="SLAC/SLAH"/>
</dbReference>
<dbReference type="AlphaFoldDB" id="A0A977J5E8"/>